<gene>
    <name evidence="1" type="ORF">F5878DRAFT_675205</name>
</gene>
<protein>
    <submittedName>
        <fullName evidence="1">Uncharacterized protein</fullName>
    </submittedName>
</protein>
<evidence type="ECO:0000313" key="2">
    <source>
        <dbReference type="Proteomes" id="UP001163846"/>
    </source>
</evidence>
<keyword evidence="2" id="KW-1185">Reference proteome</keyword>
<accession>A0AA38U2Z4</accession>
<dbReference type="AlphaFoldDB" id="A0AA38U2Z4"/>
<organism evidence="1 2">
    <name type="scientific">Lentinula raphanica</name>
    <dbReference type="NCBI Taxonomy" id="153919"/>
    <lineage>
        <taxon>Eukaryota</taxon>
        <taxon>Fungi</taxon>
        <taxon>Dikarya</taxon>
        <taxon>Basidiomycota</taxon>
        <taxon>Agaricomycotina</taxon>
        <taxon>Agaricomycetes</taxon>
        <taxon>Agaricomycetidae</taxon>
        <taxon>Agaricales</taxon>
        <taxon>Marasmiineae</taxon>
        <taxon>Omphalotaceae</taxon>
        <taxon>Lentinula</taxon>
    </lineage>
</organism>
<evidence type="ECO:0000313" key="1">
    <source>
        <dbReference type="EMBL" id="KAJ3831432.1"/>
    </source>
</evidence>
<dbReference type="EMBL" id="MU807478">
    <property type="protein sequence ID" value="KAJ3831432.1"/>
    <property type="molecule type" value="Genomic_DNA"/>
</dbReference>
<reference evidence="1" key="1">
    <citation type="submission" date="2022-08" db="EMBL/GenBank/DDBJ databases">
        <authorList>
            <consortium name="DOE Joint Genome Institute"/>
            <person name="Min B."/>
            <person name="Riley R."/>
            <person name="Sierra-Patev S."/>
            <person name="Naranjo-Ortiz M."/>
            <person name="Looney B."/>
            <person name="Konkel Z."/>
            <person name="Slot J.C."/>
            <person name="Sakamoto Y."/>
            <person name="Steenwyk J.L."/>
            <person name="Rokas A."/>
            <person name="Carro J."/>
            <person name="Camarero S."/>
            <person name="Ferreira P."/>
            <person name="Molpeceres G."/>
            <person name="Ruiz-Duenas F.J."/>
            <person name="Serrano A."/>
            <person name="Henrissat B."/>
            <person name="Drula E."/>
            <person name="Hughes K.W."/>
            <person name="Mata J.L."/>
            <person name="Ishikawa N.K."/>
            <person name="Vargas-Isla R."/>
            <person name="Ushijima S."/>
            <person name="Smith C.A."/>
            <person name="Ahrendt S."/>
            <person name="Andreopoulos W."/>
            <person name="He G."/>
            <person name="Labutti K."/>
            <person name="Lipzen A."/>
            <person name="Ng V."/>
            <person name="Sandor L."/>
            <person name="Barry K."/>
            <person name="Martinez A.T."/>
            <person name="Xiao Y."/>
            <person name="Gibbons J.G."/>
            <person name="Terashima K."/>
            <person name="Hibbett D.S."/>
            <person name="Grigoriev I.V."/>
        </authorList>
    </citation>
    <scope>NUCLEOTIDE SEQUENCE</scope>
    <source>
        <strain evidence="1">TFB9207</strain>
    </source>
</reference>
<proteinExistence type="predicted"/>
<dbReference type="Proteomes" id="UP001163846">
    <property type="component" value="Unassembled WGS sequence"/>
</dbReference>
<comment type="caution">
    <text evidence="1">The sequence shown here is derived from an EMBL/GenBank/DDBJ whole genome shotgun (WGS) entry which is preliminary data.</text>
</comment>
<name>A0AA38U2Z4_9AGAR</name>
<sequence>MTYSCGIPYKIGERCIGSPIYDVDYNRLWLALIEASLYSTDSHLLKTMQTLILAAKEYGDTPPGSVIGAFRQHSGIASKEENHSGMAKVDGTIFVNCEGYRDVDGLYGIDLRLGGMMRGRMKIEICWCNE</sequence>